<gene>
    <name evidence="2" type="ORF">S03H2_49594</name>
</gene>
<feature type="transmembrane region" description="Helical" evidence="1">
    <location>
        <begin position="27"/>
        <end position="45"/>
    </location>
</feature>
<reference evidence="2" key="1">
    <citation type="journal article" date="2014" name="Front. Microbiol.">
        <title>High frequency of phylogenetically diverse reductive dehalogenase-homologous genes in deep subseafloor sedimentary metagenomes.</title>
        <authorList>
            <person name="Kawai M."/>
            <person name="Futagami T."/>
            <person name="Toyoda A."/>
            <person name="Takaki Y."/>
            <person name="Nishi S."/>
            <person name="Hori S."/>
            <person name="Arai W."/>
            <person name="Tsubouchi T."/>
            <person name="Morono Y."/>
            <person name="Uchiyama I."/>
            <person name="Ito T."/>
            <person name="Fujiyama A."/>
            <person name="Inagaki F."/>
            <person name="Takami H."/>
        </authorList>
    </citation>
    <scope>NUCLEOTIDE SEQUENCE</scope>
    <source>
        <strain evidence="2">Expedition CK06-06</strain>
    </source>
</reference>
<keyword evidence="1" id="KW-1133">Transmembrane helix</keyword>
<feature type="non-terminal residue" evidence="2">
    <location>
        <position position="52"/>
    </location>
</feature>
<evidence type="ECO:0000313" key="2">
    <source>
        <dbReference type="EMBL" id="GAH73616.1"/>
    </source>
</evidence>
<organism evidence="2">
    <name type="scientific">marine sediment metagenome</name>
    <dbReference type="NCBI Taxonomy" id="412755"/>
    <lineage>
        <taxon>unclassified sequences</taxon>
        <taxon>metagenomes</taxon>
        <taxon>ecological metagenomes</taxon>
    </lineage>
</organism>
<protein>
    <submittedName>
        <fullName evidence="2">Uncharacterized protein</fullName>
    </submittedName>
</protein>
<name>X1HTX9_9ZZZZ</name>
<keyword evidence="1" id="KW-0812">Transmembrane</keyword>
<evidence type="ECO:0000256" key="1">
    <source>
        <dbReference type="SAM" id="Phobius"/>
    </source>
</evidence>
<keyword evidence="1" id="KW-0472">Membrane</keyword>
<comment type="caution">
    <text evidence="2">The sequence shown here is derived from an EMBL/GenBank/DDBJ whole genome shotgun (WGS) entry which is preliminary data.</text>
</comment>
<sequence length="52" mass="6197">MALVYSITMMLGYYRMNEQRTKAKEKILFWTLMVLVLSVLVYSPLHYGFSYP</sequence>
<dbReference type="EMBL" id="BARU01031343">
    <property type="protein sequence ID" value="GAH73616.1"/>
    <property type="molecule type" value="Genomic_DNA"/>
</dbReference>
<proteinExistence type="predicted"/>
<dbReference type="AlphaFoldDB" id="X1HTX9"/>
<accession>X1HTX9</accession>